<dbReference type="CDD" id="cd00093">
    <property type="entry name" value="HTH_XRE"/>
    <property type="match status" value="1"/>
</dbReference>
<dbReference type="Proteomes" id="UP000305921">
    <property type="component" value="Unassembled WGS sequence"/>
</dbReference>
<dbReference type="GO" id="GO:0003677">
    <property type="term" value="F:DNA binding"/>
    <property type="evidence" value="ECO:0007669"/>
    <property type="project" value="InterPro"/>
</dbReference>
<dbReference type="InterPro" id="IPR001387">
    <property type="entry name" value="Cro/C1-type_HTH"/>
</dbReference>
<dbReference type="EMBL" id="VAWE01000001">
    <property type="protein sequence ID" value="TLQ43086.1"/>
    <property type="molecule type" value="Genomic_DNA"/>
</dbReference>
<dbReference type="OrthoDB" id="3406160at2"/>
<dbReference type="SUPFAM" id="SSF47413">
    <property type="entry name" value="lambda repressor-like DNA-binding domains"/>
    <property type="match status" value="1"/>
</dbReference>
<dbReference type="RefSeq" id="WP_138052515.1">
    <property type="nucleotide sequence ID" value="NZ_VAWE01000001.1"/>
</dbReference>
<sequence length="351" mass="38614">MGVRINPDQVHSREDLIKQLERLFAAGGWSFDRLANAAGLSSATIHSLIDGKTNIPRKKTLEKFVEACGEDPEPWLAALARIYQLAKPHTAQTRSRQSRAFWREFSKPNLTVVVGLHQLGRWEPSGLIGVGCAFALSELQQYFVRIGAPSPVITYGDRIKGAERRHPLILIGGPDSNGITDEVMQRLSSSLSLGFSRRSPHDVSLHDSQTDQIYAPELQPRGDEGTDYGLVVKTKNPFNPQVPVLVIAGSFGYGSWAAARHLTEATDEFAPLYASFECLLGTEVVDRTPQAINILALRKLDQAMTDDPLREDARYSDRRQAEVSHFSQAQGVARIRALIAGAGHEEKPPGS</sequence>
<evidence type="ECO:0000313" key="1">
    <source>
        <dbReference type="EMBL" id="TLQ43086.1"/>
    </source>
</evidence>
<proteinExistence type="predicted"/>
<reference evidence="1 2" key="1">
    <citation type="submission" date="2019-05" db="EMBL/GenBank/DDBJ databases">
        <title>Streptomyces marianii sp. nov., a novel marine actinomycete from southern coast of India.</title>
        <authorList>
            <person name="Iniyan A.M."/>
            <person name="Wink J."/>
            <person name="Ramprasad E."/>
            <person name="Ramana C.V."/>
            <person name="Bunk B."/>
            <person name="Sproer C."/>
            <person name="Joseph F.-J.R.S."/>
            <person name="Vincent S.G.P."/>
        </authorList>
    </citation>
    <scope>NUCLEOTIDE SEQUENCE [LARGE SCALE GENOMIC DNA]</scope>
    <source>
        <strain evidence="1 2">ICN19</strain>
    </source>
</reference>
<dbReference type="InterPro" id="IPR010982">
    <property type="entry name" value="Lambda_DNA-bd_dom_sf"/>
</dbReference>
<name>A0A5R9E091_9ACTN</name>
<protein>
    <submittedName>
        <fullName evidence="1">Helix-turn-helix transcriptional regulator</fullName>
    </submittedName>
</protein>
<comment type="caution">
    <text evidence="1">The sequence shown here is derived from an EMBL/GenBank/DDBJ whole genome shotgun (WGS) entry which is preliminary data.</text>
</comment>
<dbReference type="Gene3D" id="1.10.260.40">
    <property type="entry name" value="lambda repressor-like DNA-binding domains"/>
    <property type="match status" value="1"/>
</dbReference>
<accession>A0A5R9E091</accession>
<organism evidence="1 2">
    <name type="scientific">Streptomyces marianii</name>
    <dbReference type="NCBI Taxonomy" id="1817406"/>
    <lineage>
        <taxon>Bacteria</taxon>
        <taxon>Bacillati</taxon>
        <taxon>Actinomycetota</taxon>
        <taxon>Actinomycetes</taxon>
        <taxon>Kitasatosporales</taxon>
        <taxon>Streptomycetaceae</taxon>
        <taxon>Streptomyces</taxon>
    </lineage>
</organism>
<evidence type="ECO:0000313" key="2">
    <source>
        <dbReference type="Proteomes" id="UP000305921"/>
    </source>
</evidence>
<keyword evidence="2" id="KW-1185">Reference proteome</keyword>
<dbReference type="AlphaFoldDB" id="A0A5R9E091"/>
<dbReference type="Pfam" id="PF13560">
    <property type="entry name" value="HTH_31"/>
    <property type="match status" value="1"/>
</dbReference>
<gene>
    <name evidence="1" type="ORF">FEF34_07965</name>
</gene>